<proteinExistence type="predicted"/>
<evidence type="ECO:0000313" key="3">
    <source>
        <dbReference type="Proteomes" id="UP000034307"/>
    </source>
</evidence>
<organism evidence="2 3">
    <name type="scientific">Candidatus Amesbacteria bacterium GW2011_GWA2_47_11b</name>
    <dbReference type="NCBI Taxonomy" id="1618358"/>
    <lineage>
        <taxon>Bacteria</taxon>
        <taxon>Candidatus Amesiibacteriota</taxon>
    </lineage>
</organism>
<name>A0A0G1RKX9_9BACT</name>
<evidence type="ECO:0000256" key="1">
    <source>
        <dbReference type="SAM" id="Phobius"/>
    </source>
</evidence>
<comment type="caution">
    <text evidence="2">The sequence shown here is derived from an EMBL/GenBank/DDBJ whole genome shotgun (WGS) entry which is preliminary data.</text>
</comment>
<dbReference type="AlphaFoldDB" id="A0A0G1RKX9"/>
<sequence length="188" mass="20851">MAQLDYKSSLTQYRRYLAVVREQPILRQGLWLILSLGLTIVLLVAALKPTLVTIATLLGDIKQQGSIEERLDKKISAVTAAQNEYTQYQSRLQILDEALPVGKKYAVWAERIESLAAATGVKVTGLTLVEGKDFSMTLAGDYAGLRQFLGVAERLRRLVDIESAQLNKEAGLTLIIKGVLKSYEEKEN</sequence>
<dbReference type="Proteomes" id="UP000034307">
    <property type="component" value="Unassembled WGS sequence"/>
</dbReference>
<keyword evidence="1" id="KW-0812">Transmembrane</keyword>
<accession>A0A0G1RKX9</accession>
<dbReference type="STRING" id="1618358.UX80_C0007G0013"/>
<reference evidence="2 3" key="1">
    <citation type="journal article" date="2015" name="Nature">
        <title>rRNA introns, odd ribosomes, and small enigmatic genomes across a large radiation of phyla.</title>
        <authorList>
            <person name="Brown C.T."/>
            <person name="Hug L.A."/>
            <person name="Thomas B.C."/>
            <person name="Sharon I."/>
            <person name="Castelle C.J."/>
            <person name="Singh A."/>
            <person name="Wilkins M.J."/>
            <person name="Williams K.H."/>
            <person name="Banfield J.F."/>
        </authorList>
    </citation>
    <scope>NUCLEOTIDE SEQUENCE [LARGE SCALE GENOMIC DNA]</scope>
</reference>
<keyword evidence="1" id="KW-1133">Transmembrane helix</keyword>
<feature type="transmembrane region" description="Helical" evidence="1">
    <location>
        <begin position="29"/>
        <end position="47"/>
    </location>
</feature>
<protein>
    <submittedName>
        <fullName evidence="2">Uncharacterized protein</fullName>
    </submittedName>
</protein>
<keyword evidence="1" id="KW-0472">Membrane</keyword>
<dbReference type="EMBL" id="LCNO01000007">
    <property type="protein sequence ID" value="KKU57984.1"/>
    <property type="molecule type" value="Genomic_DNA"/>
</dbReference>
<evidence type="ECO:0000313" key="2">
    <source>
        <dbReference type="EMBL" id="KKU57984.1"/>
    </source>
</evidence>
<gene>
    <name evidence="2" type="ORF">UX80_C0007G0013</name>
</gene>